<name>A0ACC6RTM4_9BURK</name>
<proteinExistence type="predicted"/>
<keyword evidence="2" id="KW-1185">Reference proteome</keyword>
<evidence type="ECO:0000313" key="1">
    <source>
        <dbReference type="EMBL" id="MEM5405039.1"/>
    </source>
</evidence>
<dbReference type="Proteomes" id="UP001392318">
    <property type="component" value="Unassembled WGS sequence"/>
</dbReference>
<reference evidence="1" key="1">
    <citation type="submission" date="2024-01" db="EMBL/GenBank/DDBJ databases">
        <title>The diversity of rhizobia nodulating Mimosa spp. in eleven states of Brazil covering several biomes is determined by host plant, location, and edaphic factors.</title>
        <authorList>
            <person name="Rouws L."/>
            <person name="Barauna A."/>
            <person name="Beukes C."/>
            <person name="De Faria S.M."/>
            <person name="Gross E."/>
            <person name="Dos Reis Junior F.B."/>
            <person name="Simon M."/>
            <person name="Maluk M."/>
            <person name="Odee D.W."/>
            <person name="Kenicer G."/>
            <person name="Young J.P.W."/>
            <person name="Reis V.M."/>
            <person name="Zilli J."/>
            <person name="James E.K."/>
        </authorList>
    </citation>
    <scope>NUCLEOTIDE SEQUENCE</scope>
    <source>
        <strain evidence="1">JPY452</strain>
    </source>
</reference>
<gene>
    <name evidence="1" type="ORF">VSR83_34355</name>
</gene>
<comment type="caution">
    <text evidence="1">The sequence shown here is derived from an EMBL/GenBank/DDBJ whole genome shotgun (WGS) entry which is preliminary data.</text>
</comment>
<keyword evidence="1" id="KW-0378">Hydrolase</keyword>
<organism evidence="1 2">
    <name type="scientific">Paraburkholderia unamae</name>
    <dbReference type="NCBI Taxonomy" id="219649"/>
    <lineage>
        <taxon>Bacteria</taxon>
        <taxon>Pseudomonadati</taxon>
        <taxon>Pseudomonadota</taxon>
        <taxon>Betaproteobacteria</taxon>
        <taxon>Burkholderiales</taxon>
        <taxon>Burkholderiaceae</taxon>
        <taxon>Paraburkholderia</taxon>
    </lineage>
</organism>
<evidence type="ECO:0000313" key="2">
    <source>
        <dbReference type="Proteomes" id="UP001392318"/>
    </source>
</evidence>
<sequence>MSLLFNEVQTSHEVAVEVDGTRYKVHYNDIGDSEDPVVVMLHGSGPGATGWANYYRNIDAFADAGYRLLLINMPGFGKSDPVVIDRGSRSEFNGQVVRAVLDQIQVDKVSVVGNSMGAHSATAFALKNPERVNRLVYMGGGTAGPSMFVPQPAEGIKLLNFVYREPTLENVKRMMNVFVYDASALTDDLLQQRVDNMQASKHHLDNWVKSMAANPKQFSDYQTQLHEIKAPALIVWGREDRFLPYDMGLRLMAGLPNAEFHMFNRCGHWVQWEHVDKFNRMVLGFLSN</sequence>
<protein>
    <submittedName>
        <fullName evidence="1">Alpha/beta fold hydrolase</fullName>
    </submittedName>
</protein>
<accession>A0ACC6RTM4</accession>
<dbReference type="EMBL" id="JAYMRU010000036">
    <property type="protein sequence ID" value="MEM5405039.1"/>
    <property type="molecule type" value="Genomic_DNA"/>
</dbReference>